<evidence type="ECO:0000313" key="1">
    <source>
        <dbReference type="EMBL" id="HAN24175.1"/>
    </source>
</evidence>
<dbReference type="STRING" id="400772.RR49_01455"/>
<keyword evidence="3" id="KW-1185">Reference proteome</keyword>
<reference evidence="1 4" key="2">
    <citation type="journal article" date="2018" name="Nat. Biotechnol.">
        <title>A standardized bacterial taxonomy based on genome phylogeny substantially revises the tree of life.</title>
        <authorList>
            <person name="Parks D.H."/>
            <person name="Chuvochina M."/>
            <person name="Waite D.W."/>
            <person name="Rinke C."/>
            <person name="Skarshewski A."/>
            <person name="Chaumeil P.A."/>
            <person name="Hugenholtz P."/>
        </authorList>
    </citation>
    <scope>NUCLEOTIDE SEQUENCE [LARGE SCALE GENOMIC DNA]</scope>
    <source>
        <strain evidence="1">UBA9152</strain>
    </source>
</reference>
<dbReference type="EMBL" id="JYIY01000072">
    <property type="protein sequence ID" value="KJL36704.1"/>
    <property type="molecule type" value="Genomic_DNA"/>
</dbReference>
<accession>A0A0F0LVK3</accession>
<name>A0A0F0LVK3_9MICO</name>
<dbReference type="AlphaFoldDB" id="A0A0F0LVK3"/>
<dbReference type="EMBL" id="DMNG01000107">
    <property type="protein sequence ID" value="HAN24175.1"/>
    <property type="molecule type" value="Genomic_DNA"/>
</dbReference>
<evidence type="ECO:0000313" key="3">
    <source>
        <dbReference type="Proteomes" id="UP000033451"/>
    </source>
</evidence>
<dbReference type="OrthoDB" id="5122834at2"/>
<evidence type="ECO:0000313" key="2">
    <source>
        <dbReference type="EMBL" id="KJL36704.1"/>
    </source>
</evidence>
<dbReference type="Proteomes" id="UP000033451">
    <property type="component" value="Unassembled WGS sequence"/>
</dbReference>
<reference evidence="2 3" key="1">
    <citation type="submission" date="2015-02" db="EMBL/GenBank/DDBJ databases">
        <title>Draft genome sequences of ten Microbacterium spp. with emphasis on heavy metal contaminated environments.</title>
        <authorList>
            <person name="Corretto E."/>
        </authorList>
    </citation>
    <scope>NUCLEOTIDE SEQUENCE [LARGE SCALE GENOMIC DNA]</scope>
    <source>
        <strain evidence="2 3">DSM 18659</strain>
    </source>
</reference>
<dbReference type="RefSeq" id="WP_045247399.1">
    <property type="nucleotide sequence ID" value="NZ_DAIQHQ010000011.1"/>
</dbReference>
<protein>
    <submittedName>
        <fullName evidence="1">Glutaminase</fullName>
    </submittedName>
</protein>
<dbReference type="Proteomes" id="UP000257479">
    <property type="component" value="Unassembled WGS sequence"/>
</dbReference>
<comment type="caution">
    <text evidence="2">The sequence shown here is derived from an EMBL/GenBank/DDBJ whole genome shotgun (WGS) entry which is preliminary data.</text>
</comment>
<evidence type="ECO:0000313" key="4">
    <source>
        <dbReference type="Proteomes" id="UP000257479"/>
    </source>
</evidence>
<sequence>MDDVEALIAGARARLTAAGAPREALGRWRSRRFVGIPLAPNVVPEGAAWHLGVLLIGPEDVFATGEIVRARPEVRRGFAAESQRRRADVAAAASRGGFADGQVVHLGWEGLDLAAVGRGEASGPLRQGTDGPEVRWSARGGWRPLAAYLDERIALLLDPPSGAT</sequence>
<dbReference type="PATRIC" id="fig|400772.4.peg.1478"/>
<gene>
    <name evidence="1" type="ORF">DCP95_06320</name>
    <name evidence="2" type="ORF">RR49_01455</name>
</gene>
<organism evidence="2 3">
    <name type="scientific">Microbacterium ginsengisoli</name>
    <dbReference type="NCBI Taxonomy" id="400772"/>
    <lineage>
        <taxon>Bacteria</taxon>
        <taxon>Bacillati</taxon>
        <taxon>Actinomycetota</taxon>
        <taxon>Actinomycetes</taxon>
        <taxon>Micrococcales</taxon>
        <taxon>Microbacteriaceae</taxon>
        <taxon>Microbacterium</taxon>
    </lineage>
</organism>
<proteinExistence type="predicted"/>